<accession>N8Y7Y7</accession>
<dbReference type="eggNOG" id="ENOG50329XC">
    <property type="taxonomic scope" value="Bacteria"/>
</dbReference>
<dbReference type="HOGENOM" id="CLU_138968_0_0_6"/>
<dbReference type="RefSeq" id="WP_004823220.1">
    <property type="nucleotide sequence ID" value="NZ_KB849456.1"/>
</dbReference>
<name>N8Y7Y7_ACIGI</name>
<comment type="caution">
    <text evidence="2">The sequence shown here is derived from an EMBL/GenBank/DDBJ whole genome shotgun (WGS) entry which is preliminary data.</text>
</comment>
<evidence type="ECO:0000313" key="2">
    <source>
        <dbReference type="EMBL" id="ENV15440.1"/>
    </source>
</evidence>
<dbReference type="PATRIC" id="fig|1217656.3.peg.4105"/>
<keyword evidence="3" id="KW-1185">Reference proteome</keyword>
<organism evidence="2 3">
    <name type="scientific">Acinetobacter guillouiae NIPH 991</name>
    <dbReference type="NCBI Taxonomy" id="1217656"/>
    <lineage>
        <taxon>Bacteria</taxon>
        <taxon>Pseudomonadati</taxon>
        <taxon>Pseudomonadota</taxon>
        <taxon>Gammaproteobacteria</taxon>
        <taxon>Moraxellales</taxon>
        <taxon>Moraxellaceae</taxon>
        <taxon>Acinetobacter</taxon>
    </lineage>
</organism>
<sequence length="159" mass="19094">MPKTVNLPLYDTFLKIFIEHKIINWQAKDFWEKVELDQLSRTRHCKRQMYAGLKILVRCEYLKIDLSKSSKKAFSYNESARLDELRDSYKKQKLKPIFSMKKAEFLNEISEKENNIQFIESLLSTDKTLEKYFIIDKEKLENDIKNIKSNIKFMDNIIN</sequence>
<protein>
    <submittedName>
        <fullName evidence="2">Uncharacterized protein</fullName>
    </submittedName>
</protein>
<evidence type="ECO:0000313" key="3">
    <source>
        <dbReference type="Proteomes" id="UP000013148"/>
    </source>
</evidence>
<proteinExistence type="predicted"/>
<evidence type="ECO:0000256" key="1">
    <source>
        <dbReference type="SAM" id="Coils"/>
    </source>
</evidence>
<reference evidence="2 3" key="1">
    <citation type="submission" date="2013-02" db="EMBL/GenBank/DDBJ databases">
        <title>The Genome Sequence of Acinetobacter guillouiae NIPH 991.</title>
        <authorList>
            <consortium name="The Broad Institute Genome Sequencing Platform"/>
            <consortium name="The Broad Institute Genome Sequencing Center for Infectious Disease"/>
            <person name="Cerqueira G."/>
            <person name="Feldgarden M."/>
            <person name="Courvalin P."/>
            <person name="Perichon B."/>
            <person name="Grillot-Courvalin C."/>
            <person name="Clermont D."/>
            <person name="Rocha E."/>
            <person name="Yoon E.-J."/>
            <person name="Nemec A."/>
            <person name="Walker B."/>
            <person name="Young S.K."/>
            <person name="Zeng Q."/>
            <person name="Gargeya S."/>
            <person name="Fitzgerald M."/>
            <person name="Haas B."/>
            <person name="Abouelleil A."/>
            <person name="Alvarado L."/>
            <person name="Arachchi H.M."/>
            <person name="Berlin A.M."/>
            <person name="Chapman S.B."/>
            <person name="Dewar J."/>
            <person name="Goldberg J."/>
            <person name="Griggs A."/>
            <person name="Gujja S."/>
            <person name="Hansen M."/>
            <person name="Howarth C."/>
            <person name="Imamovic A."/>
            <person name="Larimer J."/>
            <person name="McCowan C."/>
            <person name="Murphy C."/>
            <person name="Neiman D."/>
            <person name="Pearson M."/>
            <person name="Priest M."/>
            <person name="Roberts A."/>
            <person name="Saif S."/>
            <person name="Shea T."/>
            <person name="Sisk P."/>
            <person name="Sykes S."/>
            <person name="Wortman J."/>
            <person name="Nusbaum C."/>
            <person name="Birren B."/>
        </authorList>
    </citation>
    <scope>NUCLEOTIDE SEQUENCE [LARGE SCALE GENOMIC DNA]</scope>
    <source>
        <strain evidence="2 3">NIPH 991</strain>
    </source>
</reference>
<dbReference type="Proteomes" id="UP000013148">
    <property type="component" value="Unassembled WGS sequence"/>
</dbReference>
<gene>
    <name evidence="2" type="ORF">F964_04165</name>
</gene>
<keyword evidence="1" id="KW-0175">Coiled coil</keyword>
<dbReference type="EMBL" id="APPJ01000014">
    <property type="protein sequence ID" value="ENV15440.1"/>
    <property type="molecule type" value="Genomic_DNA"/>
</dbReference>
<dbReference type="AlphaFoldDB" id="N8Y7Y7"/>
<feature type="coiled-coil region" evidence="1">
    <location>
        <begin position="102"/>
        <end position="157"/>
    </location>
</feature>